<accession>A3IJE9</accession>
<dbReference type="EMBL" id="AAXW01000002">
    <property type="protein sequence ID" value="EAZ93931.1"/>
    <property type="molecule type" value="Genomic_DNA"/>
</dbReference>
<evidence type="ECO:0000313" key="2">
    <source>
        <dbReference type="Proteomes" id="UP000003781"/>
    </source>
</evidence>
<protein>
    <submittedName>
        <fullName evidence="1">Uncharacterized protein</fullName>
    </submittedName>
</protein>
<comment type="caution">
    <text evidence="1">The sequence shown here is derived from an EMBL/GenBank/DDBJ whole genome shotgun (WGS) entry which is preliminary data.</text>
</comment>
<name>A3IJE9_9CHRO</name>
<evidence type="ECO:0000313" key="1">
    <source>
        <dbReference type="EMBL" id="EAZ93931.1"/>
    </source>
</evidence>
<dbReference type="AlphaFoldDB" id="A3IJE9"/>
<keyword evidence="2" id="KW-1185">Reference proteome</keyword>
<proteinExistence type="predicted"/>
<sequence>MLKHPNNNSLGEWLKHNKVQLNLIVDDVFV</sequence>
<reference evidence="1 2" key="1">
    <citation type="submission" date="2007-03" db="EMBL/GenBank/DDBJ databases">
        <authorList>
            <person name="Stal L."/>
            <person name="Ferriera S."/>
            <person name="Johnson J."/>
            <person name="Kravitz S."/>
            <person name="Beeson K."/>
            <person name="Sutton G."/>
            <person name="Rogers Y.-H."/>
            <person name="Friedman R."/>
            <person name="Frazier M."/>
            <person name="Venter J.C."/>
        </authorList>
    </citation>
    <scope>NUCLEOTIDE SEQUENCE [LARGE SCALE GENOMIC DNA]</scope>
    <source>
        <strain evidence="1 2">CCY0110</strain>
    </source>
</reference>
<organism evidence="1 2">
    <name type="scientific">Crocosphaera chwakensis CCY0110</name>
    <dbReference type="NCBI Taxonomy" id="391612"/>
    <lineage>
        <taxon>Bacteria</taxon>
        <taxon>Bacillati</taxon>
        <taxon>Cyanobacteriota</taxon>
        <taxon>Cyanophyceae</taxon>
        <taxon>Oscillatoriophycideae</taxon>
        <taxon>Chroococcales</taxon>
        <taxon>Aphanothecaceae</taxon>
        <taxon>Crocosphaera</taxon>
        <taxon>Crocosphaera chwakensis</taxon>
    </lineage>
</organism>
<dbReference type="Proteomes" id="UP000003781">
    <property type="component" value="Unassembled WGS sequence"/>
</dbReference>
<gene>
    <name evidence="1" type="ORF">CY0110_19087</name>
</gene>